<evidence type="ECO:0000313" key="1">
    <source>
        <dbReference type="EMBL" id="PPQ72375.1"/>
    </source>
</evidence>
<reference evidence="1 2" key="1">
    <citation type="journal article" date="2018" name="Evol. Lett.">
        <title>Horizontal gene cluster transfer increased hallucinogenic mushroom diversity.</title>
        <authorList>
            <person name="Reynolds H.T."/>
            <person name="Vijayakumar V."/>
            <person name="Gluck-Thaler E."/>
            <person name="Korotkin H.B."/>
            <person name="Matheny P.B."/>
            <person name="Slot J.C."/>
        </authorList>
    </citation>
    <scope>NUCLEOTIDE SEQUENCE [LARGE SCALE GENOMIC DNA]</scope>
    <source>
        <strain evidence="1 2">2629</strain>
    </source>
</reference>
<comment type="caution">
    <text evidence="1">The sequence shown here is derived from an EMBL/GenBank/DDBJ whole genome shotgun (WGS) entry which is preliminary data.</text>
</comment>
<dbReference type="AlphaFoldDB" id="A0A409W1K3"/>
<dbReference type="Proteomes" id="UP000284842">
    <property type="component" value="Unassembled WGS sequence"/>
</dbReference>
<dbReference type="OrthoDB" id="3092660at2759"/>
<evidence type="ECO:0000313" key="2">
    <source>
        <dbReference type="Proteomes" id="UP000284842"/>
    </source>
</evidence>
<protein>
    <recommendedName>
        <fullName evidence="3">F-box domain-containing protein</fullName>
    </recommendedName>
</protein>
<gene>
    <name evidence="1" type="ORF">CVT24_002075</name>
</gene>
<dbReference type="EMBL" id="NHTK01005873">
    <property type="protein sequence ID" value="PPQ72375.1"/>
    <property type="molecule type" value="Genomic_DNA"/>
</dbReference>
<proteinExistence type="predicted"/>
<name>A0A409W1K3_9AGAR</name>
<evidence type="ECO:0008006" key="3">
    <source>
        <dbReference type="Google" id="ProtNLM"/>
    </source>
</evidence>
<keyword evidence="2" id="KW-1185">Reference proteome</keyword>
<organism evidence="1 2">
    <name type="scientific">Panaeolus cyanescens</name>
    <dbReference type="NCBI Taxonomy" id="181874"/>
    <lineage>
        <taxon>Eukaryota</taxon>
        <taxon>Fungi</taxon>
        <taxon>Dikarya</taxon>
        <taxon>Basidiomycota</taxon>
        <taxon>Agaricomycotina</taxon>
        <taxon>Agaricomycetes</taxon>
        <taxon>Agaricomycetidae</taxon>
        <taxon>Agaricales</taxon>
        <taxon>Agaricineae</taxon>
        <taxon>Galeropsidaceae</taxon>
        <taxon>Panaeolus</taxon>
    </lineage>
</organism>
<dbReference type="InParanoid" id="A0A409W1K3"/>
<accession>A0A409W1K3</accession>
<dbReference type="STRING" id="181874.A0A409W1K3"/>
<sequence>MDDRSQRVVFTTDIWETIVGFIPNYPRRTLINLSLASKELCVVIRPRLFGKVTFTIARSTRDPTYHLEPFWSQSPRLLLRALRSSPALSKLVKHLEVEVSMHEMQRDMPPNMRRRYYNDLSITKLAPRLTNLTTLSFAKRAGTADDQTLTWISLPEEVRRAIHPLLHRVPDLRLERLWGAFAASLRSNGSSALESLTVSPGRTFEIGDTFSSIPTSLPSSAPRPHRLKSLTIDSSKFITNYADWLTIDNPAFPITINHLERLVFISLSFPSQNKSIPPDDRLYRILERCCKTLKRLEMPTSYKSAYILSMKVNTDNPASQRRVFEGRHIDLSSLVNLEFLRICGAALTCYRYQGDKKEFTTTIPYIIKVLQSLPYPTDSIEGPRIRKLHIDLEIEELKESLLRKVDWTDFADCLLNDPRFTNIREVFIDVTYIFDFSDNPNHDDIKRVRPPPLMKKVLQEDLQLKKLMQRRGLVVGSTAETPWYHW</sequence>